<comment type="caution">
    <text evidence="2">The sequence shown here is derived from an EMBL/GenBank/DDBJ whole genome shotgun (WGS) entry which is preliminary data.</text>
</comment>
<sequence length="359" mass="39481">MNIKKFFDGPELPRESTVDKPFSWIVCFLVFMTNAILLGPGFAYPLLFPEIKDDLEITDSDLAWLYPVQLLCSFVAGIQYVVTTMAMVRYFDKNFVLALSLSSCGIGCGSFIFPPIVGLLASYNSWRIVLFTLGTMQLQSLVTAASLRNLAPKKSVELDKNDSQKEENFFQRLCFNLPSLSLNFGTIFQLTCISIVATFLIPLARLQGIDQSGCIRIGLCMGLGNCLGRIVFGFMLKKWPVFSGTSVLWTSSLCTSLMSFCLPISASNLHLMSAFAFIYGVALHSPNGLTVMYCSELVESDQSMKAFSVNVFAKGIGCLAAAPVSTLLIYLDESLSACFYYTGAALFVAVLFFSLPLYT</sequence>
<dbReference type="Proteomes" id="UP001626550">
    <property type="component" value="Unassembled WGS sequence"/>
</dbReference>
<keyword evidence="3" id="KW-1185">Reference proteome</keyword>
<keyword evidence="1" id="KW-0472">Membrane</keyword>
<evidence type="ECO:0000256" key="1">
    <source>
        <dbReference type="SAM" id="Phobius"/>
    </source>
</evidence>
<organism evidence="2 3">
    <name type="scientific">Cichlidogyrus casuarinus</name>
    <dbReference type="NCBI Taxonomy" id="1844966"/>
    <lineage>
        <taxon>Eukaryota</taxon>
        <taxon>Metazoa</taxon>
        <taxon>Spiralia</taxon>
        <taxon>Lophotrochozoa</taxon>
        <taxon>Platyhelminthes</taxon>
        <taxon>Monogenea</taxon>
        <taxon>Monopisthocotylea</taxon>
        <taxon>Dactylogyridea</taxon>
        <taxon>Ancyrocephalidae</taxon>
        <taxon>Cichlidogyrus</taxon>
    </lineage>
</organism>
<dbReference type="PANTHER" id="PTHR11360:SF284">
    <property type="entry name" value="EG:103B4.3 PROTEIN-RELATED"/>
    <property type="match status" value="1"/>
</dbReference>
<dbReference type="InterPro" id="IPR011701">
    <property type="entry name" value="MFS"/>
</dbReference>
<feature type="transmembrane region" description="Helical" evidence="1">
    <location>
        <begin position="95"/>
        <end position="116"/>
    </location>
</feature>
<gene>
    <name evidence="2" type="ORF">Ciccas_013533</name>
</gene>
<accession>A0ABD2PM48</accession>
<proteinExistence type="predicted"/>
<feature type="transmembrane region" description="Helical" evidence="1">
    <location>
        <begin position="21"/>
        <end position="44"/>
    </location>
</feature>
<dbReference type="PANTHER" id="PTHR11360">
    <property type="entry name" value="MONOCARBOXYLATE TRANSPORTER"/>
    <property type="match status" value="1"/>
</dbReference>
<dbReference type="Gene3D" id="1.20.1250.20">
    <property type="entry name" value="MFS general substrate transporter like domains"/>
    <property type="match status" value="2"/>
</dbReference>
<dbReference type="EMBL" id="JBJKFK010006166">
    <property type="protein sequence ID" value="KAL3307942.1"/>
    <property type="molecule type" value="Genomic_DNA"/>
</dbReference>
<evidence type="ECO:0008006" key="4">
    <source>
        <dbReference type="Google" id="ProtNLM"/>
    </source>
</evidence>
<feature type="transmembrane region" description="Helical" evidence="1">
    <location>
        <begin position="180"/>
        <end position="203"/>
    </location>
</feature>
<dbReference type="Pfam" id="PF07690">
    <property type="entry name" value="MFS_1"/>
    <property type="match status" value="1"/>
</dbReference>
<evidence type="ECO:0000313" key="2">
    <source>
        <dbReference type="EMBL" id="KAL3307942.1"/>
    </source>
</evidence>
<protein>
    <recommendedName>
        <fullName evidence="4">Major facilitator superfamily (MFS) profile domain-containing protein</fullName>
    </recommendedName>
</protein>
<dbReference type="AlphaFoldDB" id="A0ABD2PM48"/>
<feature type="transmembrane region" description="Helical" evidence="1">
    <location>
        <begin position="64"/>
        <end position="83"/>
    </location>
</feature>
<feature type="transmembrane region" description="Helical" evidence="1">
    <location>
        <begin position="338"/>
        <end position="358"/>
    </location>
</feature>
<evidence type="ECO:0000313" key="3">
    <source>
        <dbReference type="Proteomes" id="UP001626550"/>
    </source>
</evidence>
<dbReference type="InterPro" id="IPR050327">
    <property type="entry name" value="Proton-linked_MCT"/>
</dbReference>
<name>A0ABD2PM48_9PLAT</name>
<feature type="non-terminal residue" evidence="2">
    <location>
        <position position="359"/>
    </location>
</feature>
<dbReference type="SUPFAM" id="SSF103473">
    <property type="entry name" value="MFS general substrate transporter"/>
    <property type="match status" value="1"/>
</dbReference>
<reference evidence="2 3" key="1">
    <citation type="submission" date="2024-11" db="EMBL/GenBank/DDBJ databases">
        <title>Adaptive evolution of stress response genes in parasites aligns with host niche diversity.</title>
        <authorList>
            <person name="Hahn C."/>
            <person name="Resl P."/>
        </authorList>
    </citation>
    <scope>NUCLEOTIDE SEQUENCE [LARGE SCALE GENOMIC DNA]</scope>
    <source>
        <strain evidence="2">EGGRZ-B1_66</strain>
        <tissue evidence="2">Body</tissue>
    </source>
</reference>
<feature type="transmembrane region" description="Helical" evidence="1">
    <location>
        <begin position="215"/>
        <end position="236"/>
    </location>
</feature>
<dbReference type="InterPro" id="IPR036259">
    <property type="entry name" value="MFS_trans_sf"/>
</dbReference>
<keyword evidence="1" id="KW-1133">Transmembrane helix</keyword>
<feature type="transmembrane region" description="Helical" evidence="1">
    <location>
        <begin position="311"/>
        <end position="331"/>
    </location>
</feature>
<keyword evidence="1" id="KW-0812">Transmembrane</keyword>